<comment type="caution">
    <text evidence="1">The sequence shown here is derived from an EMBL/GenBank/DDBJ whole genome shotgun (WGS) entry which is preliminary data.</text>
</comment>
<evidence type="ECO:0008006" key="3">
    <source>
        <dbReference type="Google" id="ProtNLM"/>
    </source>
</evidence>
<proteinExistence type="predicted"/>
<dbReference type="RefSeq" id="WP_378970246.1">
    <property type="nucleotide sequence ID" value="NZ_JBHTBJ010000013.1"/>
</dbReference>
<dbReference type="Proteomes" id="UP001596548">
    <property type="component" value="Unassembled WGS sequence"/>
</dbReference>
<accession>A0ABW2HWT3</accession>
<organism evidence="1 2">
    <name type="scientific">Paractinoplanes rhizophilus</name>
    <dbReference type="NCBI Taxonomy" id="1416877"/>
    <lineage>
        <taxon>Bacteria</taxon>
        <taxon>Bacillati</taxon>
        <taxon>Actinomycetota</taxon>
        <taxon>Actinomycetes</taxon>
        <taxon>Micromonosporales</taxon>
        <taxon>Micromonosporaceae</taxon>
        <taxon>Paractinoplanes</taxon>
    </lineage>
</organism>
<reference evidence="2" key="1">
    <citation type="journal article" date="2019" name="Int. J. Syst. Evol. Microbiol.">
        <title>The Global Catalogue of Microorganisms (GCM) 10K type strain sequencing project: providing services to taxonomists for standard genome sequencing and annotation.</title>
        <authorList>
            <consortium name="The Broad Institute Genomics Platform"/>
            <consortium name="The Broad Institute Genome Sequencing Center for Infectious Disease"/>
            <person name="Wu L."/>
            <person name="Ma J."/>
        </authorList>
    </citation>
    <scope>NUCLEOTIDE SEQUENCE [LARGE SCALE GENOMIC DNA]</scope>
    <source>
        <strain evidence="2">XZYJT-10</strain>
    </source>
</reference>
<dbReference type="EMBL" id="JBHTBJ010000013">
    <property type="protein sequence ID" value="MFC7276221.1"/>
    <property type="molecule type" value="Genomic_DNA"/>
</dbReference>
<evidence type="ECO:0000313" key="2">
    <source>
        <dbReference type="Proteomes" id="UP001596548"/>
    </source>
</evidence>
<protein>
    <recommendedName>
        <fullName evidence="3">4Fe-4S ferredoxin-type domain-containing protein</fullName>
    </recommendedName>
</protein>
<sequence length="68" mass="7406">MLNIAYRHLRAPLAHAGRCQSQCAADCPVLAFESALAEPVLQSEIEAARREEERFKALAAALNKGRDG</sequence>
<name>A0ABW2HWT3_9ACTN</name>
<keyword evidence="2" id="KW-1185">Reference proteome</keyword>
<gene>
    <name evidence="1" type="ORF">ACFQS1_19690</name>
</gene>
<evidence type="ECO:0000313" key="1">
    <source>
        <dbReference type="EMBL" id="MFC7276221.1"/>
    </source>
</evidence>